<accession>M3XZW9</accession>
<feature type="compositionally biased region" description="Polar residues" evidence="1">
    <location>
        <begin position="1"/>
        <end position="10"/>
    </location>
</feature>
<feature type="compositionally biased region" description="Polar residues" evidence="1">
    <location>
        <begin position="32"/>
        <end position="48"/>
    </location>
</feature>
<dbReference type="InParanoid" id="M3XZW9"/>
<protein>
    <submittedName>
        <fullName evidence="2">Uncharacterized protein</fullName>
    </submittedName>
</protein>
<evidence type="ECO:0000313" key="2">
    <source>
        <dbReference type="Ensembl" id="ENSMPUP00000004620.1"/>
    </source>
</evidence>
<feature type="region of interest" description="Disordered" evidence="1">
    <location>
        <begin position="1"/>
        <end position="58"/>
    </location>
</feature>
<dbReference type="Ensembl" id="ENSMPUT00000004701.1">
    <property type="protein sequence ID" value="ENSMPUP00000004620.1"/>
    <property type="gene ID" value="ENSMPUG00000004657.1"/>
</dbReference>
<dbReference type="EMBL" id="AEYP01081312">
    <property type="status" value="NOT_ANNOTATED_CDS"/>
    <property type="molecule type" value="Genomic_DNA"/>
</dbReference>
<name>M3XZW9_MUSPF</name>
<evidence type="ECO:0000256" key="1">
    <source>
        <dbReference type="SAM" id="MobiDB-lite"/>
    </source>
</evidence>
<dbReference type="AlphaFoldDB" id="M3XZW9"/>
<proteinExistence type="predicted"/>
<dbReference type="HOGENOM" id="CLU_1634860_0_0_1"/>
<organism evidence="2">
    <name type="scientific">Mustela putorius furo</name>
    <name type="common">European domestic ferret</name>
    <name type="synonym">Mustela furo</name>
    <dbReference type="NCBI Taxonomy" id="9669"/>
    <lineage>
        <taxon>Eukaryota</taxon>
        <taxon>Metazoa</taxon>
        <taxon>Chordata</taxon>
        <taxon>Craniata</taxon>
        <taxon>Vertebrata</taxon>
        <taxon>Euteleostomi</taxon>
        <taxon>Mammalia</taxon>
        <taxon>Eutheria</taxon>
        <taxon>Laurasiatheria</taxon>
        <taxon>Carnivora</taxon>
        <taxon>Caniformia</taxon>
        <taxon>Musteloidea</taxon>
        <taxon>Mustelidae</taxon>
        <taxon>Mustelinae</taxon>
        <taxon>Mustela</taxon>
    </lineage>
</organism>
<sequence>MAGFWGQSSLPTPACCPPSSPATGIGRRPSGTWVSLATGTGTSWTPQDVATRAPPSGTSPLVRSWVPKRSLFAFRHPPPSEAQLCQGFPQPKTNYFTMHPVSFRMEAEKAFLKDKPKLHTVTATQNVLTLEYSTSAINASKEIAPASTPGLRNLMNLHPNRC</sequence>
<reference evidence="2" key="1">
    <citation type="submission" date="2024-06" db="UniProtKB">
        <authorList>
            <consortium name="Ensembl"/>
        </authorList>
    </citation>
    <scope>IDENTIFICATION</scope>
</reference>